<dbReference type="InterPro" id="IPR028082">
    <property type="entry name" value="Peripla_BP_I"/>
</dbReference>
<dbReference type="CDD" id="cd06325">
    <property type="entry name" value="PBP1_ABC_unchar_transporter"/>
    <property type="match status" value="1"/>
</dbReference>
<comment type="caution">
    <text evidence="1">The sequence shown here is derived from an EMBL/GenBank/DDBJ whole genome shotgun (WGS) entry which is preliminary data.</text>
</comment>
<dbReference type="SUPFAM" id="SSF53822">
    <property type="entry name" value="Periplasmic binding protein-like I"/>
    <property type="match status" value="1"/>
</dbReference>
<reference evidence="1" key="1">
    <citation type="submission" date="2020-10" db="EMBL/GenBank/DDBJ databases">
        <authorList>
            <person name="Gilroy R."/>
        </authorList>
    </citation>
    <scope>NUCLEOTIDE SEQUENCE</scope>
    <source>
        <strain evidence="1">14700</strain>
    </source>
</reference>
<organism evidence="1 2">
    <name type="scientific">Candidatus Ornithospirochaeta stercoravium</name>
    <dbReference type="NCBI Taxonomy" id="2840897"/>
    <lineage>
        <taxon>Bacteria</taxon>
        <taxon>Pseudomonadati</taxon>
        <taxon>Spirochaetota</taxon>
        <taxon>Spirochaetia</taxon>
        <taxon>Spirochaetales</taxon>
        <taxon>Spirochaetaceae</taxon>
        <taxon>Spirochaetaceae incertae sedis</taxon>
        <taxon>Candidatus Ornithospirochaeta</taxon>
    </lineage>
</organism>
<dbReference type="PANTHER" id="PTHR35271">
    <property type="entry name" value="ABC TRANSPORTER, SUBSTRATE-BINDING LIPOPROTEIN-RELATED"/>
    <property type="match status" value="1"/>
</dbReference>
<reference evidence="1" key="2">
    <citation type="journal article" date="2021" name="PeerJ">
        <title>Extensive microbial diversity within the chicken gut microbiome revealed by metagenomics and culture.</title>
        <authorList>
            <person name="Gilroy R."/>
            <person name="Ravi A."/>
            <person name="Getino M."/>
            <person name="Pursley I."/>
            <person name="Horton D.L."/>
            <person name="Alikhan N.F."/>
            <person name="Baker D."/>
            <person name="Gharbi K."/>
            <person name="Hall N."/>
            <person name="Watson M."/>
            <person name="Adriaenssens E.M."/>
            <person name="Foster-Nyarko E."/>
            <person name="Jarju S."/>
            <person name="Secka A."/>
            <person name="Antonio M."/>
            <person name="Oren A."/>
            <person name="Chaudhuri R.R."/>
            <person name="La Ragione R."/>
            <person name="Hildebrand F."/>
            <person name="Pallen M.J."/>
        </authorList>
    </citation>
    <scope>NUCLEOTIDE SEQUENCE</scope>
    <source>
        <strain evidence="1">14700</strain>
    </source>
</reference>
<dbReference type="InterPro" id="IPR007487">
    <property type="entry name" value="ABC_transpt-TYRBP-like"/>
</dbReference>
<dbReference type="EMBL" id="JADIMF010000033">
    <property type="protein sequence ID" value="MBO8468575.1"/>
    <property type="molecule type" value="Genomic_DNA"/>
</dbReference>
<name>A0A9D9NCZ4_9SPIO</name>
<dbReference type="PANTHER" id="PTHR35271:SF1">
    <property type="entry name" value="ABC TRANSPORTER, SUBSTRATE-BINDING LIPOPROTEIN"/>
    <property type="match status" value="1"/>
</dbReference>
<gene>
    <name evidence="1" type="ORF">IAA72_02170</name>
</gene>
<evidence type="ECO:0000313" key="1">
    <source>
        <dbReference type="EMBL" id="MBO8468575.1"/>
    </source>
</evidence>
<protein>
    <submittedName>
        <fullName evidence="1">ABC transporter substrate-binding protein</fullName>
    </submittedName>
</protein>
<proteinExistence type="predicted"/>
<evidence type="ECO:0000313" key="2">
    <source>
        <dbReference type="Proteomes" id="UP000810292"/>
    </source>
</evidence>
<dbReference type="Gene3D" id="3.40.50.2300">
    <property type="match status" value="2"/>
</dbReference>
<sequence length="323" mass="34290">MKKIFLSLIVIAILSSAILIGGKAADKPEAVRIGISKLMAHPALDSIEKGIIDYLAENGIDAEIETQNANGDISTAVSIAQLFDTEKKDLVVGIATPTAQALANTFEDIPVVFATVTDPESAGLSGLDNVAGTSDMVPVEEHLNIIEEVTGAKRIGMIYTSGEANGITLMEAMKAACDKRGVELITASVSNSSEVKMAAESIIDRVDAVYEATDNTVISAIAAVSEVCIENNVPLFSADVTSSFDADVLIAGGFDYYASGLLTGEVVKRMLSGEKAEDIGTLYLEDLEILVNLDVAEKLGIQIPDDIMERARYVIRDDRTETI</sequence>
<accession>A0A9D9NCZ4</accession>
<dbReference type="Proteomes" id="UP000810292">
    <property type="component" value="Unassembled WGS sequence"/>
</dbReference>
<dbReference type="Pfam" id="PF04392">
    <property type="entry name" value="ABC_sub_bind"/>
    <property type="match status" value="1"/>
</dbReference>
<dbReference type="AlphaFoldDB" id="A0A9D9NCZ4"/>